<evidence type="ECO:0000256" key="1">
    <source>
        <dbReference type="SAM" id="MobiDB-lite"/>
    </source>
</evidence>
<dbReference type="PANTHER" id="PTHR23336">
    <property type="entry name" value="ZINC FINGER CW-TYPE COILED-COIL DOMAIN PROTEIN 3"/>
    <property type="match status" value="1"/>
</dbReference>
<proteinExistence type="predicted"/>
<keyword evidence="3" id="KW-1185">Reference proteome</keyword>
<evidence type="ECO:0000313" key="2">
    <source>
        <dbReference type="EMBL" id="CAK9153419.1"/>
    </source>
</evidence>
<dbReference type="EMBL" id="CAUOFW020002391">
    <property type="protein sequence ID" value="CAK9153419.1"/>
    <property type="molecule type" value="Genomic_DNA"/>
</dbReference>
<feature type="compositionally biased region" description="Basic and acidic residues" evidence="1">
    <location>
        <begin position="237"/>
        <end position="251"/>
    </location>
</feature>
<evidence type="ECO:0008006" key="4">
    <source>
        <dbReference type="Google" id="ProtNLM"/>
    </source>
</evidence>
<dbReference type="Pfam" id="PF13589">
    <property type="entry name" value="HATPase_c_3"/>
    <property type="match status" value="1"/>
</dbReference>
<evidence type="ECO:0000313" key="3">
    <source>
        <dbReference type="Proteomes" id="UP001642360"/>
    </source>
</evidence>
<accession>A0ABC8S892</accession>
<name>A0ABC8S892_9AQUA</name>
<sequence length="251" mass="28226">MAQFLHSNGILHKWAFGAIVELLDNVVDEIRNGTTFFIVDKTLNPRNGCPTLLIQDDGGGMDPDAMQCCLSFGFSDKKSKSTFGQYGNGFKTSSMGLGADVVVFCRHMKNRKLARSIGLLSFTFLTQVGYDRIVVPMVDYEVNTSTGALDNLHSKEHYIANLSMLLQWSLYSTEEELLKQFEDVGYHGTKAVIYNLWFNDIRVLWSLILSQILRRGGQTKRSGKTCRAQRTKARAPPRRDNNKNDKGTAGW</sequence>
<dbReference type="Proteomes" id="UP001642360">
    <property type="component" value="Unassembled WGS sequence"/>
</dbReference>
<dbReference type="InterPro" id="IPR036890">
    <property type="entry name" value="HATPase_C_sf"/>
</dbReference>
<comment type="caution">
    <text evidence="2">The sequence shown here is derived from an EMBL/GenBank/DDBJ whole genome shotgun (WGS) entry which is preliminary data.</text>
</comment>
<feature type="region of interest" description="Disordered" evidence="1">
    <location>
        <begin position="220"/>
        <end position="251"/>
    </location>
</feature>
<protein>
    <recommendedName>
        <fullName evidence="4">Morc S5 domain-containing protein</fullName>
    </recommendedName>
</protein>
<dbReference type="InterPro" id="IPR045261">
    <property type="entry name" value="MORC_ATPase"/>
</dbReference>
<dbReference type="AlphaFoldDB" id="A0ABC8S892"/>
<feature type="compositionally biased region" description="Basic residues" evidence="1">
    <location>
        <begin position="220"/>
        <end position="236"/>
    </location>
</feature>
<reference evidence="2 3" key="1">
    <citation type="submission" date="2024-02" db="EMBL/GenBank/DDBJ databases">
        <authorList>
            <person name="Vignale AGUSTIN F."/>
            <person name="Sosa J E."/>
            <person name="Modenutti C."/>
        </authorList>
    </citation>
    <scope>NUCLEOTIDE SEQUENCE [LARGE SCALE GENOMIC DNA]</scope>
</reference>
<organism evidence="2 3">
    <name type="scientific">Ilex paraguariensis</name>
    <name type="common">yerba mate</name>
    <dbReference type="NCBI Taxonomy" id="185542"/>
    <lineage>
        <taxon>Eukaryota</taxon>
        <taxon>Viridiplantae</taxon>
        <taxon>Streptophyta</taxon>
        <taxon>Embryophyta</taxon>
        <taxon>Tracheophyta</taxon>
        <taxon>Spermatophyta</taxon>
        <taxon>Magnoliopsida</taxon>
        <taxon>eudicotyledons</taxon>
        <taxon>Gunneridae</taxon>
        <taxon>Pentapetalae</taxon>
        <taxon>asterids</taxon>
        <taxon>campanulids</taxon>
        <taxon>Aquifoliales</taxon>
        <taxon>Aquifoliaceae</taxon>
        <taxon>Ilex</taxon>
    </lineage>
</organism>
<dbReference type="PANTHER" id="PTHR23336:SF44">
    <property type="entry name" value="PROTEIN MICRORCHIDIA 6"/>
    <property type="match status" value="1"/>
</dbReference>
<gene>
    <name evidence="2" type="ORF">ILEXP_LOCUS21686</name>
</gene>
<dbReference type="SUPFAM" id="SSF55874">
    <property type="entry name" value="ATPase domain of HSP90 chaperone/DNA topoisomerase II/histidine kinase"/>
    <property type="match status" value="1"/>
</dbReference>
<dbReference type="Gene3D" id="3.30.565.10">
    <property type="entry name" value="Histidine kinase-like ATPase, C-terminal domain"/>
    <property type="match status" value="1"/>
</dbReference>